<evidence type="ECO:0000259" key="1">
    <source>
        <dbReference type="Pfam" id="PF00550"/>
    </source>
</evidence>
<dbReference type="InterPro" id="IPR036736">
    <property type="entry name" value="ACP-like_sf"/>
</dbReference>
<accession>A0A3S9MJM4</accession>
<protein>
    <recommendedName>
        <fullName evidence="1">Carrier domain-containing protein</fullName>
    </recommendedName>
</protein>
<gene>
    <name evidence="2" type="ORF">EJ357_42840</name>
</gene>
<dbReference type="Pfam" id="PF00550">
    <property type="entry name" value="PP-binding"/>
    <property type="match status" value="1"/>
</dbReference>
<dbReference type="InterPro" id="IPR009081">
    <property type="entry name" value="PP-bd_ACP"/>
</dbReference>
<dbReference type="EMBL" id="CP034539">
    <property type="protein sequence ID" value="AZQ39341.1"/>
    <property type="molecule type" value="Genomic_DNA"/>
</dbReference>
<evidence type="ECO:0000313" key="2">
    <source>
        <dbReference type="EMBL" id="AZQ39341.1"/>
    </source>
</evidence>
<dbReference type="KEGG" id="scya:EJ357_42840"/>
<name>A0A3S9MJM4_9ACTN</name>
<keyword evidence="3" id="KW-1185">Reference proteome</keyword>
<feature type="domain" description="Carrier" evidence="1">
    <location>
        <begin position="10"/>
        <end position="64"/>
    </location>
</feature>
<organism evidence="2 3">
    <name type="scientific">Streptomyces cyaneochromogenes</name>
    <dbReference type="NCBI Taxonomy" id="2496836"/>
    <lineage>
        <taxon>Bacteria</taxon>
        <taxon>Bacillati</taxon>
        <taxon>Actinomycetota</taxon>
        <taxon>Actinomycetes</taxon>
        <taxon>Kitasatosporales</taxon>
        <taxon>Streptomycetaceae</taxon>
        <taxon>Streptomyces</taxon>
    </lineage>
</organism>
<dbReference type="Proteomes" id="UP000280298">
    <property type="component" value="Chromosome"/>
</dbReference>
<dbReference type="OrthoDB" id="2085352at2"/>
<reference evidence="2 3" key="1">
    <citation type="journal article" date="2019" name="Int. J. Syst. Evol. Microbiol.">
        <title>Streptomyces cyaneochromogenes sp. nov., a blue pigment-producing actinomycete from manganese-contaminated soil.</title>
        <authorList>
            <person name="Tang X."/>
            <person name="Zhao J."/>
            <person name="Li K."/>
            <person name="Chen Z."/>
            <person name="Sun Y."/>
            <person name="Gao J."/>
        </authorList>
    </citation>
    <scope>NUCLEOTIDE SEQUENCE [LARGE SCALE GENOMIC DNA]</scope>
    <source>
        <strain evidence="2 3">MK-45</strain>
    </source>
</reference>
<dbReference type="SUPFAM" id="SSF47336">
    <property type="entry name" value="ACP-like"/>
    <property type="match status" value="1"/>
</dbReference>
<proteinExistence type="predicted"/>
<dbReference type="Gene3D" id="1.10.1200.10">
    <property type="entry name" value="ACP-like"/>
    <property type="match status" value="1"/>
</dbReference>
<evidence type="ECO:0000313" key="3">
    <source>
        <dbReference type="Proteomes" id="UP000280298"/>
    </source>
</evidence>
<dbReference type="RefSeq" id="WP_126397520.1">
    <property type="nucleotide sequence ID" value="NZ_CP034539.1"/>
</dbReference>
<sequence length="73" mass="8214">MCRPVRDAEIWSAVRGQPVGLDDDFFELGGNSLFAVRICAALRVRGLRSLRLREPYRRPTIRATSRSLARQGG</sequence>
<dbReference type="AlphaFoldDB" id="A0A3S9MJM4"/>